<keyword evidence="4" id="KW-0597">Phosphoprotein</keyword>
<comment type="cofactor">
    <cofactor evidence="1">
        <name>Mg(2+)</name>
        <dbReference type="ChEBI" id="CHEBI:18420"/>
    </cofactor>
</comment>
<dbReference type="GO" id="GO:0005524">
    <property type="term" value="F:ATP binding"/>
    <property type="evidence" value="ECO:0007669"/>
    <property type="project" value="UniProtKB-KW"/>
</dbReference>
<feature type="domain" description="Protein kinase" evidence="13">
    <location>
        <begin position="1"/>
        <end position="238"/>
    </location>
</feature>
<dbReference type="EMBL" id="UFQS01001057">
    <property type="protein sequence ID" value="SSX08744.1"/>
    <property type="molecule type" value="Genomic_DNA"/>
</dbReference>
<dbReference type="SUPFAM" id="SSF56112">
    <property type="entry name" value="Protein kinase-like (PK-like)"/>
    <property type="match status" value="1"/>
</dbReference>
<dbReference type="Pfam" id="PF00433">
    <property type="entry name" value="Pkinase_C"/>
    <property type="match status" value="1"/>
</dbReference>
<evidence type="ECO:0000256" key="10">
    <source>
        <dbReference type="ARBA" id="ARBA00047899"/>
    </source>
</evidence>
<evidence type="ECO:0000256" key="2">
    <source>
        <dbReference type="ARBA" id="ARBA00012513"/>
    </source>
</evidence>
<comment type="catalytic activity">
    <reaction evidence="11">
        <text>L-seryl-[protein] + ATP = O-phospho-L-seryl-[protein] + ADP + H(+)</text>
        <dbReference type="Rhea" id="RHEA:17989"/>
        <dbReference type="Rhea" id="RHEA-COMP:9863"/>
        <dbReference type="Rhea" id="RHEA-COMP:11604"/>
        <dbReference type="ChEBI" id="CHEBI:15378"/>
        <dbReference type="ChEBI" id="CHEBI:29999"/>
        <dbReference type="ChEBI" id="CHEBI:30616"/>
        <dbReference type="ChEBI" id="CHEBI:83421"/>
        <dbReference type="ChEBI" id="CHEBI:456216"/>
        <dbReference type="EC" id="2.7.11.1"/>
    </reaction>
</comment>
<dbReference type="Gene3D" id="1.10.510.10">
    <property type="entry name" value="Transferase(Phosphotransferase) domain 1"/>
    <property type="match status" value="1"/>
</dbReference>
<evidence type="ECO:0000256" key="1">
    <source>
        <dbReference type="ARBA" id="ARBA00001946"/>
    </source>
</evidence>
<dbReference type="Gene3D" id="3.30.200.20">
    <property type="entry name" value="Phosphorylase Kinase, domain 1"/>
    <property type="match status" value="1"/>
</dbReference>
<dbReference type="GO" id="GO:0004674">
    <property type="term" value="F:protein serine/threonine kinase activity"/>
    <property type="evidence" value="ECO:0007669"/>
    <property type="project" value="UniProtKB-KW"/>
</dbReference>
<keyword evidence="6" id="KW-0677">Repeat</keyword>
<evidence type="ECO:0000256" key="7">
    <source>
        <dbReference type="ARBA" id="ARBA00022741"/>
    </source>
</evidence>
<dbReference type="InterPro" id="IPR000961">
    <property type="entry name" value="AGC-kinase_C"/>
</dbReference>
<dbReference type="InterPro" id="IPR000719">
    <property type="entry name" value="Prot_kinase_dom"/>
</dbReference>
<evidence type="ECO:0000256" key="5">
    <source>
        <dbReference type="ARBA" id="ARBA00022679"/>
    </source>
</evidence>
<keyword evidence="9" id="KW-0067">ATP-binding</keyword>
<keyword evidence="8" id="KW-0418">Kinase</keyword>
<evidence type="ECO:0000259" key="13">
    <source>
        <dbReference type="PROSITE" id="PS50011"/>
    </source>
</evidence>
<dbReference type="FunFam" id="1.10.510.10:FF:000109">
    <property type="entry name" value="Ribosomal protein S6 kinase"/>
    <property type="match status" value="1"/>
</dbReference>
<feature type="compositionally biased region" description="Low complexity" evidence="12">
    <location>
        <begin position="353"/>
        <end position="367"/>
    </location>
</feature>
<dbReference type="VEuPathDB" id="VectorBase:CSON000324"/>
<evidence type="ECO:0000256" key="4">
    <source>
        <dbReference type="ARBA" id="ARBA00022553"/>
    </source>
</evidence>
<dbReference type="EC" id="2.7.11.1" evidence="2"/>
<protein>
    <recommendedName>
        <fullName evidence="2">non-specific serine/threonine protein kinase</fullName>
        <ecNumber evidence="2">2.7.11.1</ecNumber>
    </recommendedName>
</protein>
<dbReference type="PANTHER" id="PTHR24351">
    <property type="entry name" value="RIBOSOMAL PROTEIN S6 KINASE"/>
    <property type="match status" value="1"/>
</dbReference>
<feature type="compositionally biased region" description="Low complexity" evidence="12">
    <location>
        <begin position="401"/>
        <end position="414"/>
    </location>
</feature>
<accession>A0A336MEQ0</accession>
<feature type="region of interest" description="Disordered" evidence="12">
    <location>
        <begin position="395"/>
        <end position="414"/>
    </location>
</feature>
<name>A0A336MEQ0_CULSO</name>
<dbReference type="InterPro" id="IPR008271">
    <property type="entry name" value="Ser/Thr_kinase_AS"/>
</dbReference>
<reference evidence="15" key="1">
    <citation type="submission" date="2018-04" db="EMBL/GenBank/DDBJ databases">
        <authorList>
            <person name="Go L.Y."/>
            <person name="Mitchell J.A."/>
        </authorList>
    </citation>
    <scope>NUCLEOTIDE SEQUENCE</scope>
    <source>
        <tissue evidence="15">Whole organism</tissue>
    </source>
</reference>
<dbReference type="PROSITE" id="PS00108">
    <property type="entry name" value="PROTEIN_KINASE_ST"/>
    <property type="match status" value="1"/>
</dbReference>
<keyword evidence="5" id="KW-0808">Transferase</keyword>
<keyword evidence="7" id="KW-0547">Nucleotide-binding</keyword>
<keyword evidence="3" id="KW-0723">Serine/threonine-protein kinase</keyword>
<feature type="compositionally biased region" description="Low complexity" evidence="12">
    <location>
        <begin position="523"/>
        <end position="532"/>
    </location>
</feature>
<proteinExistence type="predicted"/>
<feature type="region of interest" description="Disordered" evidence="12">
    <location>
        <begin position="341"/>
        <end position="381"/>
    </location>
</feature>
<evidence type="ECO:0000256" key="12">
    <source>
        <dbReference type="SAM" id="MobiDB-lite"/>
    </source>
</evidence>
<dbReference type="SMART" id="SM00220">
    <property type="entry name" value="S_TKc"/>
    <property type="match status" value="1"/>
</dbReference>
<dbReference type="AlphaFoldDB" id="A0A336MEQ0"/>
<feature type="region of interest" description="Disordered" evidence="12">
    <location>
        <begin position="516"/>
        <end position="578"/>
    </location>
</feature>
<dbReference type="Pfam" id="PF00069">
    <property type="entry name" value="Pkinase"/>
    <property type="match status" value="1"/>
</dbReference>
<dbReference type="SMART" id="SM00133">
    <property type="entry name" value="S_TK_X"/>
    <property type="match status" value="1"/>
</dbReference>
<reference evidence="16" key="2">
    <citation type="submission" date="2018-07" db="EMBL/GenBank/DDBJ databases">
        <authorList>
            <person name="Quirk P.G."/>
            <person name="Krulwich T.A."/>
        </authorList>
    </citation>
    <scope>NUCLEOTIDE SEQUENCE</scope>
</reference>
<dbReference type="PROSITE" id="PS51285">
    <property type="entry name" value="AGC_KINASE_CTER"/>
    <property type="match status" value="1"/>
</dbReference>
<evidence type="ECO:0000256" key="9">
    <source>
        <dbReference type="ARBA" id="ARBA00022840"/>
    </source>
</evidence>
<comment type="catalytic activity">
    <reaction evidence="10">
        <text>L-threonyl-[protein] + ATP = O-phospho-L-threonyl-[protein] + ADP + H(+)</text>
        <dbReference type="Rhea" id="RHEA:46608"/>
        <dbReference type="Rhea" id="RHEA-COMP:11060"/>
        <dbReference type="Rhea" id="RHEA-COMP:11605"/>
        <dbReference type="ChEBI" id="CHEBI:15378"/>
        <dbReference type="ChEBI" id="CHEBI:30013"/>
        <dbReference type="ChEBI" id="CHEBI:30616"/>
        <dbReference type="ChEBI" id="CHEBI:61977"/>
        <dbReference type="ChEBI" id="CHEBI:456216"/>
        <dbReference type="EC" id="2.7.11.1"/>
    </reaction>
</comment>
<evidence type="ECO:0000313" key="16">
    <source>
        <dbReference type="EMBL" id="SSX28656.1"/>
    </source>
</evidence>
<evidence type="ECO:0000259" key="14">
    <source>
        <dbReference type="PROSITE" id="PS51285"/>
    </source>
</evidence>
<feature type="compositionally biased region" description="Polar residues" evidence="12">
    <location>
        <begin position="371"/>
        <end position="381"/>
    </location>
</feature>
<gene>
    <name evidence="16" type="primary">CSON000324</name>
</gene>
<evidence type="ECO:0000313" key="15">
    <source>
        <dbReference type="EMBL" id="SSX08744.1"/>
    </source>
</evidence>
<evidence type="ECO:0000256" key="11">
    <source>
        <dbReference type="ARBA" id="ARBA00048679"/>
    </source>
</evidence>
<evidence type="ECO:0000256" key="3">
    <source>
        <dbReference type="ARBA" id="ARBA00022527"/>
    </source>
</evidence>
<dbReference type="PROSITE" id="PS50011">
    <property type="entry name" value="PROTEIN_KINASE_DOM"/>
    <property type="match status" value="1"/>
</dbReference>
<dbReference type="EMBL" id="UFQT01001057">
    <property type="protein sequence ID" value="SSX28656.1"/>
    <property type="molecule type" value="Genomic_DNA"/>
</dbReference>
<sequence length="578" mass="65270">MKVIKKAAIIQKKKTAEHTRTERQVLEAVRKCPFLITMHYAFQTDSKLHLVLDYVNGGELFTHLYQREQFSEDEVRVYIAEIVLALEQLHKLGIIYRDIKLENILLDKDGHIVITDFGLSKELLPDTNGRAHSFCGTIEYMAPEVVKNNSNGHDIAVDWWSVGVLTYELLTGASPFTIEGERNTQSEISRRILRTEPPLRGMGAEVKDFIEKLLVKDPRRRLGGNAADASELKSHPFFNRINWSLLEQRKVAAPFVPRITDELDTSNFSEEFTRLPVTDSPSEPPPNHERLFKGYSFVAPSILLTKNAISDVILECSGDKLSKKPNAVNVIRLRMEEVGNAKLAQRRRHKKSTSCSRSSDESSTSELGRSKSSSNIIITSDPNCRSISSGVATASSDAEYKSTSNSKSQNSNGRQIIISISDDEEEMPTNSSLRYSELSDRRETMTQIDMKQYEHYDISKSLDMEPDLYGFQIDDFYGFSSEEIALQDSTKDFISNWLERPVRTGTEIKSKKIRRKRFPQEFPITTGGPTTRSRIRTRRPSGSLIENSASESASERSSSGIKRSSDGPLRGITIKRLS</sequence>
<evidence type="ECO:0000256" key="6">
    <source>
        <dbReference type="ARBA" id="ARBA00022737"/>
    </source>
</evidence>
<dbReference type="InterPro" id="IPR017892">
    <property type="entry name" value="Pkinase_C"/>
</dbReference>
<dbReference type="InterPro" id="IPR011009">
    <property type="entry name" value="Kinase-like_dom_sf"/>
</dbReference>
<feature type="domain" description="AGC-kinase C-terminal" evidence="14">
    <location>
        <begin position="239"/>
        <end position="307"/>
    </location>
</feature>
<feature type="compositionally biased region" description="Low complexity" evidence="12">
    <location>
        <begin position="540"/>
        <end position="562"/>
    </location>
</feature>
<organism evidence="16">
    <name type="scientific">Culicoides sonorensis</name>
    <name type="common">Biting midge</name>
    <dbReference type="NCBI Taxonomy" id="179676"/>
    <lineage>
        <taxon>Eukaryota</taxon>
        <taxon>Metazoa</taxon>
        <taxon>Ecdysozoa</taxon>
        <taxon>Arthropoda</taxon>
        <taxon>Hexapoda</taxon>
        <taxon>Insecta</taxon>
        <taxon>Pterygota</taxon>
        <taxon>Neoptera</taxon>
        <taxon>Endopterygota</taxon>
        <taxon>Diptera</taxon>
        <taxon>Nematocera</taxon>
        <taxon>Chironomoidea</taxon>
        <taxon>Ceratopogonidae</taxon>
        <taxon>Ceratopogoninae</taxon>
        <taxon>Culicoides</taxon>
        <taxon>Monoculicoides</taxon>
    </lineage>
</organism>
<evidence type="ECO:0000256" key="8">
    <source>
        <dbReference type="ARBA" id="ARBA00022777"/>
    </source>
</evidence>